<dbReference type="PROSITE" id="PS00356">
    <property type="entry name" value="HTH_LACI_1"/>
    <property type="match status" value="1"/>
</dbReference>
<dbReference type="InterPro" id="IPR010982">
    <property type="entry name" value="Lambda_DNA-bd_dom_sf"/>
</dbReference>
<dbReference type="InterPro" id="IPR000843">
    <property type="entry name" value="HTH_LacI"/>
</dbReference>
<dbReference type="Proteomes" id="UP000515976">
    <property type="component" value="Chromosome"/>
</dbReference>
<keyword evidence="2 5" id="KW-0238">DNA-binding</keyword>
<keyword evidence="6" id="KW-1185">Reference proteome</keyword>
<dbReference type="CDD" id="cd06267">
    <property type="entry name" value="PBP1_LacI_sugar_binding-like"/>
    <property type="match status" value="1"/>
</dbReference>
<gene>
    <name evidence="5" type="ORF">H9L10_06745</name>
</gene>
<evidence type="ECO:0000259" key="4">
    <source>
        <dbReference type="PROSITE" id="PS50932"/>
    </source>
</evidence>
<dbReference type="CDD" id="cd01392">
    <property type="entry name" value="HTH_LacI"/>
    <property type="match status" value="1"/>
</dbReference>
<dbReference type="KEGG" id="pei:H9L10_06745"/>
<evidence type="ECO:0000313" key="6">
    <source>
        <dbReference type="Proteomes" id="UP000515976"/>
    </source>
</evidence>
<evidence type="ECO:0000256" key="1">
    <source>
        <dbReference type="ARBA" id="ARBA00023015"/>
    </source>
</evidence>
<dbReference type="SMART" id="SM00354">
    <property type="entry name" value="HTH_LACI"/>
    <property type="match status" value="1"/>
</dbReference>
<dbReference type="PANTHER" id="PTHR30146:SF138">
    <property type="entry name" value="TRANSCRIPTIONAL REGULATORY PROTEIN"/>
    <property type="match status" value="1"/>
</dbReference>
<dbReference type="PANTHER" id="PTHR30146">
    <property type="entry name" value="LACI-RELATED TRANSCRIPTIONAL REPRESSOR"/>
    <property type="match status" value="1"/>
</dbReference>
<protein>
    <submittedName>
        <fullName evidence="5">LacI family DNA-binding transcriptional regulator</fullName>
    </submittedName>
</protein>
<dbReference type="EMBL" id="CP060712">
    <property type="protein sequence ID" value="QNN50963.1"/>
    <property type="molecule type" value="Genomic_DNA"/>
</dbReference>
<dbReference type="SUPFAM" id="SSF47413">
    <property type="entry name" value="lambda repressor-like DNA-binding domains"/>
    <property type="match status" value="1"/>
</dbReference>
<name>A0A7G9R5T8_9MICO</name>
<reference evidence="5 6" key="1">
    <citation type="submission" date="2020-08" db="EMBL/GenBank/DDBJ databases">
        <title>Genome sequence of Phycicoccus endophyticus JCM 31784T.</title>
        <authorList>
            <person name="Hyun D.-W."/>
            <person name="Bae J.-W."/>
        </authorList>
    </citation>
    <scope>NUCLEOTIDE SEQUENCE [LARGE SCALE GENOMIC DNA]</scope>
    <source>
        <strain evidence="5 6">JCM 31784</strain>
    </source>
</reference>
<feature type="domain" description="HTH lacI-type" evidence="4">
    <location>
        <begin position="2"/>
        <end position="56"/>
    </location>
</feature>
<evidence type="ECO:0000313" key="5">
    <source>
        <dbReference type="EMBL" id="QNN50963.1"/>
    </source>
</evidence>
<evidence type="ECO:0000256" key="3">
    <source>
        <dbReference type="ARBA" id="ARBA00023163"/>
    </source>
</evidence>
<keyword evidence="3" id="KW-0804">Transcription</keyword>
<dbReference type="Gene3D" id="3.40.50.2300">
    <property type="match status" value="2"/>
</dbReference>
<organism evidence="5 6">
    <name type="scientific">Phycicoccus endophyticus</name>
    <dbReference type="NCBI Taxonomy" id="1690220"/>
    <lineage>
        <taxon>Bacteria</taxon>
        <taxon>Bacillati</taxon>
        <taxon>Actinomycetota</taxon>
        <taxon>Actinomycetes</taxon>
        <taxon>Micrococcales</taxon>
        <taxon>Intrasporangiaceae</taxon>
        <taxon>Phycicoccus</taxon>
    </lineage>
</organism>
<dbReference type="InterPro" id="IPR046335">
    <property type="entry name" value="LacI/GalR-like_sensor"/>
</dbReference>
<dbReference type="GO" id="GO:0003700">
    <property type="term" value="F:DNA-binding transcription factor activity"/>
    <property type="evidence" value="ECO:0007669"/>
    <property type="project" value="TreeGrafter"/>
</dbReference>
<dbReference type="InterPro" id="IPR028082">
    <property type="entry name" value="Peripla_BP_I"/>
</dbReference>
<sequence length="341" mass="36637">MSTITDVARAAGVSVATVSRALRGLDRVSPETRRRVLAVAEQLHYVASPTATSLASGRTRVVAVVAPFLTRWFFATLLSAIEKELRAHSHHAILFDLEDDTYDRRLPLTQNMLWKRVDGVITLNVPMDPEEVAVVERLEVPLVSVGSPVPGRPCVRIDDRAAMRTAVEHVLGLGHERVGYVGVVPDTAAHVQTPRDRLAAFRETMTGAGLPVPAEWVLGSDWTAWSAAHDARALLTAGRRPTAVVAASDEMAIGVRECALRLGLRVPEDLSVVGIDDHVLSSVLGLTTVRQDVTAQGRLAARLLLQVLAGEEVPAQDVVLPTELVVRTSTGPAPCSAPRVS</sequence>
<keyword evidence="1" id="KW-0805">Transcription regulation</keyword>
<dbReference type="GO" id="GO:0000976">
    <property type="term" value="F:transcription cis-regulatory region binding"/>
    <property type="evidence" value="ECO:0007669"/>
    <property type="project" value="TreeGrafter"/>
</dbReference>
<evidence type="ECO:0000256" key="2">
    <source>
        <dbReference type="ARBA" id="ARBA00023125"/>
    </source>
</evidence>
<accession>A0A7G9R5T8</accession>
<dbReference type="Pfam" id="PF13377">
    <property type="entry name" value="Peripla_BP_3"/>
    <property type="match status" value="1"/>
</dbReference>
<dbReference type="AlphaFoldDB" id="A0A7G9R5T8"/>
<dbReference type="Gene3D" id="1.10.260.40">
    <property type="entry name" value="lambda repressor-like DNA-binding domains"/>
    <property type="match status" value="1"/>
</dbReference>
<dbReference type="SUPFAM" id="SSF53822">
    <property type="entry name" value="Periplasmic binding protein-like I"/>
    <property type="match status" value="1"/>
</dbReference>
<dbReference type="Pfam" id="PF00356">
    <property type="entry name" value="LacI"/>
    <property type="match status" value="1"/>
</dbReference>
<proteinExistence type="predicted"/>
<dbReference type="PROSITE" id="PS50932">
    <property type="entry name" value="HTH_LACI_2"/>
    <property type="match status" value="1"/>
</dbReference>